<dbReference type="Proteomes" id="UP000606921">
    <property type="component" value="Unassembled WGS sequence"/>
</dbReference>
<dbReference type="EMBL" id="CABFWF030000010">
    <property type="protein sequence ID" value="CAD7033174.1"/>
    <property type="molecule type" value="Genomic_DNA"/>
</dbReference>
<accession>A0ABM8PJ98</accession>
<keyword evidence="2" id="KW-1185">Reference proteome</keyword>
<evidence type="ECO:0000313" key="1">
    <source>
        <dbReference type="EMBL" id="CAD7033174.1"/>
    </source>
</evidence>
<gene>
    <name evidence="1" type="ORF">REJC140_03151</name>
</gene>
<name>A0ABM8PJ98_9HYPH</name>
<protein>
    <submittedName>
        <fullName evidence="1">Uncharacterized protein</fullName>
    </submittedName>
</protein>
<reference evidence="1 2" key="1">
    <citation type="submission" date="2020-11" db="EMBL/GenBank/DDBJ databases">
        <authorList>
            <person name="Lassalle F."/>
        </authorList>
    </citation>
    <scope>NUCLEOTIDE SEQUENCE [LARGE SCALE GENOMIC DNA]</scope>
    <source>
        <strain evidence="1 2">JC140</strain>
    </source>
</reference>
<proteinExistence type="predicted"/>
<organism evidence="1 2">
    <name type="scientific">Pseudorhizobium endolithicum</name>
    <dbReference type="NCBI Taxonomy" id="1191678"/>
    <lineage>
        <taxon>Bacteria</taxon>
        <taxon>Pseudomonadati</taxon>
        <taxon>Pseudomonadota</taxon>
        <taxon>Alphaproteobacteria</taxon>
        <taxon>Hyphomicrobiales</taxon>
        <taxon>Rhizobiaceae</taxon>
        <taxon>Rhizobium/Agrobacterium group</taxon>
        <taxon>Pseudorhizobium</taxon>
    </lineage>
</organism>
<evidence type="ECO:0000313" key="2">
    <source>
        <dbReference type="Proteomes" id="UP000606921"/>
    </source>
</evidence>
<sequence length="64" mass="6554">MLRCPPAPPIWTSAAKAVPYNTKTEASSMATSATEKSQMLLASARAVSASAAAIEPGAIRRPAP</sequence>
<comment type="caution">
    <text evidence="1">The sequence shown here is derived from an EMBL/GenBank/DDBJ whole genome shotgun (WGS) entry which is preliminary data.</text>
</comment>